<evidence type="ECO:0000256" key="3">
    <source>
        <dbReference type="ARBA" id="ARBA00023015"/>
    </source>
</evidence>
<dbReference type="EMBL" id="AAUV01000045">
    <property type="protein sequence ID" value="EAV39665.1"/>
    <property type="molecule type" value="Genomic_DNA"/>
</dbReference>
<comment type="subunit">
    <text evidence="7">Homodimer.</text>
</comment>
<dbReference type="Gene3D" id="3.40.50.720">
    <property type="entry name" value="NAD(P)-binding Rossmann-like Domain"/>
    <property type="match status" value="1"/>
</dbReference>
<dbReference type="PANTHER" id="PTHR35786">
    <property type="entry name" value="REDOX-SENSING TRANSCRIPTIONAL REPRESSOR REX"/>
    <property type="match status" value="1"/>
</dbReference>
<dbReference type="HOGENOM" id="CLU_061534_1_1_9"/>
<dbReference type="GO" id="GO:0045892">
    <property type="term" value="P:negative regulation of DNA-templated transcription"/>
    <property type="evidence" value="ECO:0007669"/>
    <property type="project" value="InterPro"/>
</dbReference>
<accession>A0NIL2</accession>
<dbReference type="GO" id="GO:0003677">
    <property type="term" value="F:DNA binding"/>
    <property type="evidence" value="ECO:0007669"/>
    <property type="project" value="UniProtKB-UniRule"/>
</dbReference>
<dbReference type="NCBIfam" id="NF003995">
    <property type="entry name" value="PRK05472.2-4"/>
    <property type="match status" value="1"/>
</dbReference>
<feature type="domain" description="CoA-binding" evidence="8">
    <location>
        <begin position="87"/>
        <end position="193"/>
    </location>
</feature>
<dbReference type="NCBIfam" id="NF003994">
    <property type="entry name" value="PRK05472.2-3"/>
    <property type="match status" value="1"/>
</dbReference>
<keyword evidence="5 7" id="KW-0238">DNA-binding</keyword>
<proteinExistence type="inferred from homology"/>
<dbReference type="InterPro" id="IPR036390">
    <property type="entry name" value="WH_DNA-bd_sf"/>
</dbReference>
<protein>
    <recommendedName>
        <fullName evidence="7">Redox-sensing transcriptional repressor Rex</fullName>
    </recommendedName>
</protein>
<evidence type="ECO:0000256" key="2">
    <source>
        <dbReference type="ARBA" id="ARBA00022491"/>
    </source>
</evidence>
<keyword evidence="3 7" id="KW-0805">Transcription regulation</keyword>
<name>A0NIL2_OENOE</name>
<keyword evidence="1 7" id="KW-0963">Cytoplasm</keyword>
<dbReference type="GO" id="GO:0005737">
    <property type="term" value="C:cytoplasm"/>
    <property type="evidence" value="ECO:0007669"/>
    <property type="project" value="UniProtKB-SubCell"/>
</dbReference>
<reference evidence="9 10" key="1">
    <citation type="submission" date="2006-11" db="EMBL/GenBank/DDBJ databases">
        <authorList>
            <consortium name="Laboratoire de Microbiologie (Universite Bourgogne)"/>
            <consortium name="GENOME Express"/>
            <consortium name="UMR Oenologie Ampelologie (Universite Bordeaux 2)"/>
            <person name="Guzzo J."/>
        </authorList>
    </citation>
    <scope>NUCLEOTIDE SEQUENCE [LARGE SCALE GENOMIC DNA]</scope>
    <source>
        <strain evidence="9 10">ATCC BAA-1163</strain>
    </source>
</reference>
<evidence type="ECO:0000256" key="7">
    <source>
        <dbReference type="HAMAP-Rule" id="MF_01131"/>
    </source>
</evidence>
<dbReference type="AlphaFoldDB" id="A0NIL2"/>
<evidence type="ECO:0000259" key="8">
    <source>
        <dbReference type="SMART" id="SM00881"/>
    </source>
</evidence>
<dbReference type="Proteomes" id="UP000003346">
    <property type="component" value="Unassembled WGS sequence"/>
</dbReference>
<dbReference type="InterPro" id="IPR003781">
    <property type="entry name" value="CoA-bd"/>
</dbReference>
<feature type="binding site" evidence="7">
    <location>
        <begin position="98"/>
        <end position="103"/>
    </location>
    <ligand>
        <name>NAD(+)</name>
        <dbReference type="ChEBI" id="CHEBI:57540"/>
    </ligand>
</feature>
<dbReference type="InterPro" id="IPR058203">
    <property type="entry name" value="Rex_bacilli-type"/>
</dbReference>
<comment type="subcellular location">
    <subcellularLocation>
        <location evidence="7">Cytoplasm</location>
    </subcellularLocation>
</comment>
<dbReference type="NCBIfam" id="NF003989">
    <property type="entry name" value="PRK05472.1-3"/>
    <property type="match status" value="1"/>
</dbReference>
<keyword evidence="4 7" id="KW-0520">NAD</keyword>
<dbReference type="SMART" id="SM00881">
    <property type="entry name" value="CoA_binding"/>
    <property type="match status" value="1"/>
</dbReference>
<organism evidence="9 10">
    <name type="scientific">Oenococcus oeni ATCC BAA-1163</name>
    <dbReference type="NCBI Taxonomy" id="379360"/>
    <lineage>
        <taxon>Bacteria</taxon>
        <taxon>Bacillati</taxon>
        <taxon>Bacillota</taxon>
        <taxon>Bacilli</taxon>
        <taxon>Lactobacillales</taxon>
        <taxon>Lactobacillaceae</taxon>
        <taxon>Oenococcus</taxon>
    </lineage>
</organism>
<evidence type="ECO:0000256" key="1">
    <source>
        <dbReference type="ARBA" id="ARBA00022490"/>
    </source>
</evidence>
<dbReference type="HAMAP" id="MF_01131">
    <property type="entry name" value="Rex"/>
    <property type="match status" value="1"/>
</dbReference>
<dbReference type="Gene3D" id="1.10.10.10">
    <property type="entry name" value="Winged helix-like DNA-binding domain superfamily/Winged helix DNA-binding domain"/>
    <property type="match status" value="1"/>
</dbReference>
<dbReference type="Pfam" id="PF02629">
    <property type="entry name" value="CoA_binding"/>
    <property type="match status" value="1"/>
</dbReference>
<comment type="caution">
    <text evidence="9">The sequence shown here is derived from an EMBL/GenBank/DDBJ whole genome shotgun (WGS) entry which is preliminary data.</text>
</comment>
<comment type="function">
    <text evidence="7">Modulates transcription in response to changes in cellular NADH/NAD(+) redox state.</text>
</comment>
<dbReference type="GO" id="GO:0003700">
    <property type="term" value="F:DNA-binding transcription factor activity"/>
    <property type="evidence" value="ECO:0007669"/>
    <property type="project" value="UniProtKB-UniRule"/>
</dbReference>
<dbReference type="GO" id="GO:0051775">
    <property type="term" value="P:response to redox state"/>
    <property type="evidence" value="ECO:0007669"/>
    <property type="project" value="InterPro"/>
</dbReference>
<comment type="similarity">
    <text evidence="7">Belongs to the transcriptional regulatory Rex family.</text>
</comment>
<gene>
    <name evidence="7" type="primary">rex</name>
    <name evidence="9" type="ORF">OENOO_50023</name>
</gene>
<dbReference type="NCBIfam" id="NF003996">
    <property type="entry name" value="PRK05472.2-5"/>
    <property type="match status" value="1"/>
</dbReference>
<dbReference type="InterPro" id="IPR036388">
    <property type="entry name" value="WH-like_DNA-bd_sf"/>
</dbReference>
<evidence type="ECO:0000256" key="5">
    <source>
        <dbReference type="ARBA" id="ARBA00023125"/>
    </source>
</evidence>
<dbReference type="SUPFAM" id="SSF46785">
    <property type="entry name" value="Winged helix' DNA-binding domain"/>
    <property type="match status" value="1"/>
</dbReference>
<dbReference type="PANTHER" id="PTHR35786:SF1">
    <property type="entry name" value="REDOX-SENSING TRANSCRIPTIONAL REPRESSOR REX 1"/>
    <property type="match status" value="1"/>
</dbReference>
<evidence type="ECO:0000256" key="4">
    <source>
        <dbReference type="ARBA" id="ARBA00023027"/>
    </source>
</evidence>
<dbReference type="Pfam" id="PF06971">
    <property type="entry name" value="Put_DNA-bind_N"/>
    <property type="match status" value="1"/>
</dbReference>
<feature type="DNA-binding region" description="H-T-H motif" evidence="7">
    <location>
        <begin position="24"/>
        <end position="63"/>
    </location>
</feature>
<dbReference type="InterPro" id="IPR036291">
    <property type="entry name" value="NAD(P)-bd_dom_sf"/>
</dbReference>
<dbReference type="InterPro" id="IPR022876">
    <property type="entry name" value="Tscrpt_rep_Rex"/>
</dbReference>
<keyword evidence="6 7" id="KW-0804">Transcription</keyword>
<keyword evidence="2 7" id="KW-0678">Repressor</keyword>
<evidence type="ECO:0000313" key="10">
    <source>
        <dbReference type="Proteomes" id="UP000003346"/>
    </source>
</evidence>
<dbReference type="InterPro" id="IPR009718">
    <property type="entry name" value="Rex_DNA-bd_C_dom"/>
</dbReference>
<evidence type="ECO:0000313" key="9">
    <source>
        <dbReference type="EMBL" id="EAV39665.1"/>
    </source>
</evidence>
<evidence type="ECO:0000256" key="6">
    <source>
        <dbReference type="ARBA" id="ARBA00023163"/>
    </source>
</evidence>
<dbReference type="SUPFAM" id="SSF51735">
    <property type="entry name" value="NAD(P)-binding Rossmann-fold domains"/>
    <property type="match status" value="1"/>
</dbReference>
<sequence length="228" mass="25338">MKGFEYTMTADTQIPRATAQRLPIYYYYLSSLHEAGIKRINSTEISEAIKFDAATVRRDFSYFGALGKRGFGYDVSALLDFFSKVLSQDKLNKVAVVGTGNLGQALMKYNFVHSSNIQIVMGFDVDPKKKELKIDNEKGETIPVYSIGDLKSELNKENVTIAILTVPGKSAQEVTDQLVDAGIKGILNFSPIRITVPNSVRVQNVDLTTGMQTLIYFVDNFENIKSAK</sequence>
<dbReference type="NCBIfam" id="NF003991">
    <property type="entry name" value="PRK05472.1-5"/>
    <property type="match status" value="1"/>
</dbReference>